<dbReference type="EMBL" id="MEIA01000149">
    <property type="protein sequence ID" value="OJF13490.1"/>
    <property type="molecule type" value="Genomic_DNA"/>
</dbReference>
<evidence type="ECO:0000313" key="1">
    <source>
        <dbReference type="EMBL" id="OJF13490.1"/>
    </source>
</evidence>
<reference evidence="1 2" key="1">
    <citation type="submission" date="2016-09" db="EMBL/GenBank/DDBJ databases">
        <title>Couchioplanes caeruleus draft genome sequence.</title>
        <authorList>
            <person name="Sheehan J."/>
            <person name="Caffrey P."/>
        </authorList>
    </citation>
    <scope>NUCLEOTIDE SEQUENCE [LARGE SCALE GENOMIC DNA]</scope>
    <source>
        <strain evidence="1 2">DSM 43634</strain>
    </source>
</reference>
<organism evidence="1 2">
    <name type="scientific">Couchioplanes caeruleus subsp. caeruleus</name>
    <dbReference type="NCBI Taxonomy" id="56427"/>
    <lineage>
        <taxon>Bacteria</taxon>
        <taxon>Bacillati</taxon>
        <taxon>Actinomycetota</taxon>
        <taxon>Actinomycetes</taxon>
        <taxon>Micromonosporales</taxon>
        <taxon>Micromonosporaceae</taxon>
        <taxon>Couchioplanes</taxon>
    </lineage>
</organism>
<dbReference type="AlphaFoldDB" id="A0A1K0G8A5"/>
<comment type="caution">
    <text evidence="1">The sequence shown here is derived from an EMBL/GenBank/DDBJ whole genome shotgun (WGS) entry which is preliminary data.</text>
</comment>
<proteinExistence type="predicted"/>
<dbReference type="Proteomes" id="UP000182486">
    <property type="component" value="Unassembled WGS sequence"/>
</dbReference>
<gene>
    <name evidence="1" type="ORF">BG844_14940</name>
</gene>
<evidence type="ECO:0000313" key="2">
    <source>
        <dbReference type="Proteomes" id="UP000182486"/>
    </source>
</evidence>
<sequence>MAADVNIPGDELKEAQDMLAFVHDFIDIGHHTFDFDAAFGPELSRGSAQNFENKWEDGKHQLQRQVKELRDAIGSILDSFDKTDQDAAKSLDAGQR</sequence>
<dbReference type="RefSeq" id="WP_071805936.1">
    <property type="nucleotide sequence ID" value="NZ_MEIA01000149.1"/>
</dbReference>
<protein>
    <submittedName>
        <fullName evidence="1">Uncharacterized protein</fullName>
    </submittedName>
</protein>
<keyword evidence="2" id="KW-1185">Reference proteome</keyword>
<name>A0A1K0G8A5_9ACTN</name>
<accession>A0A1K0G8A5</accession>